<organism evidence="1">
    <name type="scientific">Aceria tosichella</name>
    <name type="common">wheat curl mite</name>
    <dbReference type="NCBI Taxonomy" id="561515"/>
    <lineage>
        <taxon>Eukaryota</taxon>
        <taxon>Metazoa</taxon>
        <taxon>Ecdysozoa</taxon>
        <taxon>Arthropoda</taxon>
        <taxon>Chelicerata</taxon>
        <taxon>Arachnida</taxon>
        <taxon>Acari</taxon>
        <taxon>Acariformes</taxon>
        <taxon>Trombidiformes</taxon>
        <taxon>Prostigmata</taxon>
        <taxon>Eupodina</taxon>
        <taxon>Eriophyoidea</taxon>
        <taxon>Eriophyidae</taxon>
        <taxon>Eriophyinae</taxon>
        <taxon>Aceriini</taxon>
        <taxon>Aceria</taxon>
    </lineage>
</organism>
<dbReference type="GO" id="GO:0000379">
    <property type="term" value="P:tRNA-type intron splice site recognition and cleavage"/>
    <property type="evidence" value="ECO:0007669"/>
    <property type="project" value="TreeGrafter"/>
</dbReference>
<dbReference type="EMBL" id="GGYP01000203">
    <property type="protein sequence ID" value="MDE44974.1"/>
    <property type="molecule type" value="Transcribed_RNA"/>
</dbReference>
<reference evidence="1" key="1">
    <citation type="submission" date="2018-10" db="EMBL/GenBank/DDBJ databases">
        <title>Transcriptome assembly of Aceria tosichella (Wheat curl mite) Type 2.</title>
        <authorList>
            <person name="Scully E.D."/>
            <person name="Geib S.M."/>
            <person name="Palmer N.A."/>
            <person name="Gupta A.K."/>
            <person name="Sarath G."/>
            <person name="Tatineni S."/>
        </authorList>
    </citation>
    <scope>NUCLEOTIDE SEQUENCE</scope>
    <source>
        <strain evidence="1">LincolnNE</strain>
    </source>
</reference>
<dbReference type="GO" id="GO:0004519">
    <property type="term" value="F:endonuclease activity"/>
    <property type="evidence" value="ECO:0007669"/>
    <property type="project" value="UniProtKB-KW"/>
</dbReference>
<gene>
    <name evidence="1" type="primary">Tsen54_0</name>
    <name evidence="1" type="ORF">g.10133</name>
</gene>
<proteinExistence type="predicted"/>
<dbReference type="PANTHER" id="PTHR21027">
    <property type="entry name" value="TRNA-SPLICING ENDONUCLEASE SUBUNIT SEN54"/>
    <property type="match status" value="1"/>
</dbReference>
<dbReference type="GO" id="GO:0000214">
    <property type="term" value="C:tRNA-intron endonuclease complex"/>
    <property type="evidence" value="ECO:0007669"/>
    <property type="project" value="TreeGrafter"/>
</dbReference>
<dbReference type="AlphaFoldDB" id="A0A6G1S3A4"/>
<dbReference type="InterPro" id="IPR024337">
    <property type="entry name" value="tRNA_splic_suSen54"/>
</dbReference>
<keyword evidence="1" id="KW-0255">Endonuclease</keyword>
<sequence>MKRNYPPDEKSADLQQEERQIIEQRLNQLYSTTQARNVLVTNKTTYLEQEHHVRLEPGGIGQLKGFTQYARDSNYHYLLPYQALYLLESRQILIYYNELPLSIAEAYKLLLKSTSDFQNYVVFSHLNRIGYFCFPHTIVDVNSDPKVSALSHGRHHGYETHLEKILDDKTKPLLSGHDLIGKTPKEIMEALRPHGPQDLDDMWRRRPDDSEVSFDVYKRETYTKNKPKDSRQGRPDYCVIVQDKSSTAFPSDHVIEFCNDSQNCNKYLFAIVDADGSLSFVQCDTLKACDLDLGTHSSSVDLQLLRCYQTKVGPSG</sequence>
<keyword evidence="1" id="KW-0378">Hydrolase</keyword>
<protein>
    <submittedName>
        <fullName evidence="1">tRNA-splicing endonuclease subunit Sen54</fullName>
    </submittedName>
</protein>
<name>A0A6G1S3A4_9ACAR</name>
<accession>A0A6G1S3A4</accession>
<keyword evidence="1" id="KW-0540">Nuclease</keyword>
<evidence type="ECO:0000313" key="1">
    <source>
        <dbReference type="EMBL" id="MDE44974.1"/>
    </source>
</evidence>
<dbReference type="PANTHER" id="PTHR21027:SF1">
    <property type="entry name" value="TRNA-SPLICING ENDONUCLEASE SUBUNIT SEN54"/>
    <property type="match status" value="1"/>
</dbReference>